<keyword evidence="1" id="KW-0479">Metal-binding</keyword>
<evidence type="ECO:0000256" key="1">
    <source>
        <dbReference type="ARBA" id="ARBA00022723"/>
    </source>
</evidence>
<dbReference type="GO" id="GO:0043565">
    <property type="term" value="F:sequence-specific DNA binding"/>
    <property type="evidence" value="ECO:0007669"/>
    <property type="project" value="InterPro"/>
</dbReference>
<evidence type="ECO:0000256" key="4">
    <source>
        <dbReference type="ARBA" id="ARBA00023015"/>
    </source>
</evidence>
<dbReference type="InterPro" id="IPR001628">
    <property type="entry name" value="Znf_hrmn_rcpt"/>
</dbReference>
<dbReference type="PRINTS" id="PR00047">
    <property type="entry name" value="STROIDFINGER"/>
</dbReference>
<accession>A0A6A0GQB6</accession>
<keyword evidence="5" id="KW-0238">DNA-binding</keyword>
<dbReference type="GO" id="GO:0003700">
    <property type="term" value="F:DNA-binding transcription factor activity"/>
    <property type="evidence" value="ECO:0007669"/>
    <property type="project" value="InterPro"/>
</dbReference>
<proteinExistence type="predicted"/>
<name>A0A6A0GQB6_HYAAZ</name>
<dbReference type="SUPFAM" id="SSF57716">
    <property type="entry name" value="Glucocorticoid receptor-like (DNA-binding domain)"/>
    <property type="match status" value="1"/>
</dbReference>
<feature type="domain" description="Nuclear receptor" evidence="9">
    <location>
        <begin position="32"/>
        <end position="90"/>
    </location>
</feature>
<dbReference type="EMBL" id="JQDR03016912">
    <property type="protein sequence ID" value="KAA0184492.1"/>
    <property type="molecule type" value="Genomic_DNA"/>
</dbReference>
<keyword evidence="4" id="KW-0805">Transcription regulation</keyword>
<evidence type="ECO:0000256" key="6">
    <source>
        <dbReference type="ARBA" id="ARBA00023163"/>
    </source>
</evidence>
<evidence type="ECO:0000256" key="2">
    <source>
        <dbReference type="ARBA" id="ARBA00022771"/>
    </source>
</evidence>
<reference evidence="10" key="1">
    <citation type="submission" date="2014-08" db="EMBL/GenBank/DDBJ databases">
        <authorList>
            <person name="Murali S."/>
            <person name="Richards S."/>
            <person name="Bandaranaike D."/>
            <person name="Bellair M."/>
            <person name="Blankenburg K."/>
            <person name="Chao H."/>
            <person name="Dinh H."/>
            <person name="Doddapaneni H."/>
            <person name="Dugan-Rocha S."/>
            <person name="Elkadiri S."/>
            <person name="Gnanaolivu R."/>
            <person name="Hughes D."/>
            <person name="Lee S."/>
            <person name="Li M."/>
            <person name="Ming W."/>
            <person name="Munidasa M."/>
            <person name="Muniz J."/>
            <person name="Nguyen L."/>
            <person name="Osuji N."/>
            <person name="Pu L.-L."/>
            <person name="Puazo M."/>
            <person name="Skinner E."/>
            <person name="Qu C."/>
            <person name="Quiroz J."/>
            <person name="Raj R."/>
            <person name="Weissenberger G."/>
            <person name="Xin Y."/>
            <person name="Zou X."/>
            <person name="Han Y."/>
            <person name="Worley K."/>
            <person name="Muzny D."/>
            <person name="Gibbs R."/>
        </authorList>
    </citation>
    <scope>NUCLEOTIDE SEQUENCE</scope>
    <source>
        <strain evidence="10">HAZT.00-mixed</strain>
        <tissue evidence="10">Whole organism</tissue>
    </source>
</reference>
<evidence type="ECO:0000256" key="5">
    <source>
        <dbReference type="ARBA" id="ARBA00023125"/>
    </source>
</evidence>
<comment type="caution">
    <text evidence="10">The sequence shown here is derived from an EMBL/GenBank/DDBJ whole genome shotgun (WGS) entry which is preliminary data.</text>
</comment>
<keyword evidence="6" id="KW-0804">Transcription</keyword>
<evidence type="ECO:0000259" key="9">
    <source>
        <dbReference type="PROSITE" id="PS51030"/>
    </source>
</evidence>
<dbReference type="PROSITE" id="PS00031">
    <property type="entry name" value="NUCLEAR_REC_DBD_1"/>
    <property type="match status" value="1"/>
</dbReference>
<dbReference type="Pfam" id="PF00105">
    <property type="entry name" value="zf-C4"/>
    <property type="match status" value="1"/>
</dbReference>
<evidence type="ECO:0000313" key="10">
    <source>
        <dbReference type="EMBL" id="KAA0184492.1"/>
    </source>
</evidence>
<evidence type="ECO:0000256" key="8">
    <source>
        <dbReference type="ARBA" id="ARBA00023242"/>
    </source>
</evidence>
<dbReference type="Proteomes" id="UP000711488">
    <property type="component" value="Unassembled WGS sequence"/>
</dbReference>
<dbReference type="AlphaFoldDB" id="A0A6A0GQB6"/>
<protein>
    <recommendedName>
        <fullName evidence="9">Nuclear receptor domain-containing protein</fullName>
    </recommendedName>
</protein>
<gene>
    <name evidence="10" type="ORF">HAZT_HAZT003786</name>
</gene>
<dbReference type="SMART" id="SM00399">
    <property type="entry name" value="ZnF_C4"/>
    <property type="match status" value="1"/>
</dbReference>
<dbReference type="Gene3D" id="3.30.50.10">
    <property type="entry name" value="Erythroid Transcription Factor GATA-1, subunit A"/>
    <property type="match status" value="1"/>
</dbReference>
<keyword evidence="7" id="KW-0675">Receptor</keyword>
<keyword evidence="8" id="KW-0539">Nucleus</keyword>
<dbReference type="InterPro" id="IPR013088">
    <property type="entry name" value="Znf_NHR/GATA"/>
</dbReference>
<evidence type="ECO:0000256" key="7">
    <source>
        <dbReference type="ARBA" id="ARBA00023170"/>
    </source>
</evidence>
<sequence>MFYFPSTNPTLPLHTTFPRPLHVPGRSTGRVLALCAVCGDRCYGRHYGAYACDGCSCFFKRAVRRAAPYVCVALHAASCCTLHHSTLPSCWSLHHSTLPSCWSLQHSTLPHAAPPLYAASCCTLHHSTLPHAGHSTTPRYLMLATPPLHSTHSTTPF</sequence>
<reference evidence="10" key="3">
    <citation type="submission" date="2019-06" db="EMBL/GenBank/DDBJ databases">
        <authorList>
            <person name="Poynton C."/>
            <person name="Hasenbein S."/>
            <person name="Benoit J.B."/>
            <person name="Sepulveda M.S."/>
            <person name="Poelchau M.F."/>
            <person name="Murali S.C."/>
            <person name="Chen S."/>
            <person name="Glastad K.M."/>
            <person name="Werren J.H."/>
            <person name="Vineis J.H."/>
            <person name="Bowen J.L."/>
            <person name="Friedrich M."/>
            <person name="Jones J."/>
            <person name="Robertson H.M."/>
            <person name="Feyereisen R."/>
            <person name="Mechler-Hickson A."/>
            <person name="Mathers N."/>
            <person name="Lee C.E."/>
            <person name="Colbourne J.K."/>
            <person name="Biales A."/>
            <person name="Johnston J.S."/>
            <person name="Wellborn G.A."/>
            <person name="Rosendale A.J."/>
            <person name="Cridge A.G."/>
            <person name="Munoz-Torres M.C."/>
            <person name="Bain P.A."/>
            <person name="Manny A.R."/>
            <person name="Major K.M."/>
            <person name="Lambert F.N."/>
            <person name="Vulpe C.D."/>
            <person name="Tuck P."/>
            <person name="Blalock B.J."/>
            <person name="Lin Y.-Y."/>
            <person name="Smith M.E."/>
            <person name="Ochoa-Acuna H."/>
            <person name="Chen M.-J.M."/>
            <person name="Childers C.P."/>
            <person name="Qu J."/>
            <person name="Dugan S."/>
            <person name="Lee S.L."/>
            <person name="Chao H."/>
            <person name="Dinh H."/>
            <person name="Han Y."/>
            <person name="Doddapaneni H."/>
            <person name="Worley K.C."/>
            <person name="Muzny D.M."/>
            <person name="Gibbs R.A."/>
            <person name="Richards S."/>
        </authorList>
    </citation>
    <scope>NUCLEOTIDE SEQUENCE</scope>
    <source>
        <strain evidence="10">HAZT.00-mixed</strain>
        <tissue evidence="10">Whole organism</tissue>
    </source>
</reference>
<organism evidence="10">
    <name type="scientific">Hyalella azteca</name>
    <name type="common">Amphipod</name>
    <dbReference type="NCBI Taxonomy" id="294128"/>
    <lineage>
        <taxon>Eukaryota</taxon>
        <taxon>Metazoa</taxon>
        <taxon>Ecdysozoa</taxon>
        <taxon>Arthropoda</taxon>
        <taxon>Crustacea</taxon>
        <taxon>Multicrustacea</taxon>
        <taxon>Malacostraca</taxon>
        <taxon>Eumalacostraca</taxon>
        <taxon>Peracarida</taxon>
        <taxon>Amphipoda</taxon>
        <taxon>Senticaudata</taxon>
        <taxon>Talitrida</taxon>
        <taxon>Talitroidea</taxon>
        <taxon>Hyalellidae</taxon>
        <taxon>Hyalella</taxon>
    </lineage>
</organism>
<dbReference type="PANTHER" id="PTHR24083">
    <property type="entry name" value="NUCLEAR HORMONE RECEPTOR"/>
    <property type="match status" value="1"/>
</dbReference>
<dbReference type="GO" id="GO:0008270">
    <property type="term" value="F:zinc ion binding"/>
    <property type="evidence" value="ECO:0007669"/>
    <property type="project" value="UniProtKB-KW"/>
</dbReference>
<reference evidence="10" key="2">
    <citation type="journal article" date="2018" name="Environ. Sci. Technol.">
        <title>The Toxicogenome of Hyalella azteca: A Model for Sediment Ecotoxicology and Evolutionary Toxicology.</title>
        <authorList>
            <person name="Poynton H.C."/>
            <person name="Hasenbein S."/>
            <person name="Benoit J.B."/>
            <person name="Sepulveda M.S."/>
            <person name="Poelchau M.F."/>
            <person name="Hughes D.S.T."/>
            <person name="Murali S.C."/>
            <person name="Chen S."/>
            <person name="Glastad K.M."/>
            <person name="Goodisman M.A.D."/>
            <person name="Werren J.H."/>
            <person name="Vineis J.H."/>
            <person name="Bowen J.L."/>
            <person name="Friedrich M."/>
            <person name="Jones J."/>
            <person name="Robertson H.M."/>
            <person name="Feyereisen R."/>
            <person name="Mechler-Hickson A."/>
            <person name="Mathers N."/>
            <person name="Lee C.E."/>
            <person name="Colbourne J.K."/>
            <person name="Biales A."/>
            <person name="Johnston J.S."/>
            <person name="Wellborn G.A."/>
            <person name="Rosendale A.J."/>
            <person name="Cridge A.G."/>
            <person name="Munoz-Torres M.C."/>
            <person name="Bain P.A."/>
            <person name="Manny A.R."/>
            <person name="Major K.M."/>
            <person name="Lambert F.N."/>
            <person name="Vulpe C.D."/>
            <person name="Tuck P."/>
            <person name="Blalock B.J."/>
            <person name="Lin Y.Y."/>
            <person name="Smith M.E."/>
            <person name="Ochoa-Acuna H."/>
            <person name="Chen M.M."/>
            <person name="Childers C.P."/>
            <person name="Qu J."/>
            <person name="Dugan S."/>
            <person name="Lee S.L."/>
            <person name="Chao H."/>
            <person name="Dinh H."/>
            <person name="Han Y."/>
            <person name="Doddapaneni H."/>
            <person name="Worley K.C."/>
            <person name="Muzny D.M."/>
            <person name="Gibbs R.A."/>
            <person name="Richards S."/>
        </authorList>
    </citation>
    <scope>NUCLEOTIDE SEQUENCE</scope>
    <source>
        <strain evidence="10">HAZT.00-mixed</strain>
        <tissue evidence="10">Whole organism</tissue>
    </source>
</reference>
<keyword evidence="3" id="KW-0862">Zinc</keyword>
<evidence type="ECO:0000256" key="3">
    <source>
        <dbReference type="ARBA" id="ARBA00022833"/>
    </source>
</evidence>
<dbReference type="PROSITE" id="PS51030">
    <property type="entry name" value="NUCLEAR_REC_DBD_2"/>
    <property type="match status" value="1"/>
</dbReference>
<dbReference type="InterPro" id="IPR050274">
    <property type="entry name" value="Nuclear_hormone_rcpt_NR2"/>
</dbReference>
<keyword evidence="2" id="KW-0863">Zinc-finger</keyword>